<dbReference type="AlphaFoldDB" id="A0A2H1V699"/>
<sequence length="64" mass="7814">MPVIEPTYYLMVSNRRRPLKHQRLYKCVTCFLRVRNLRVVVREWGWGRLGRGELGLRMSYLSFR</sequence>
<protein>
    <submittedName>
        <fullName evidence="1">SFRICE_015123</fullName>
    </submittedName>
</protein>
<dbReference type="EMBL" id="ODYU01000652">
    <property type="protein sequence ID" value="SOQ35794.1"/>
    <property type="molecule type" value="Genomic_DNA"/>
</dbReference>
<evidence type="ECO:0000313" key="1">
    <source>
        <dbReference type="EMBL" id="SOQ35794.1"/>
    </source>
</evidence>
<accession>A0A2H1V699</accession>
<organism evidence="1">
    <name type="scientific">Spodoptera frugiperda</name>
    <name type="common">Fall armyworm</name>
    <dbReference type="NCBI Taxonomy" id="7108"/>
    <lineage>
        <taxon>Eukaryota</taxon>
        <taxon>Metazoa</taxon>
        <taxon>Ecdysozoa</taxon>
        <taxon>Arthropoda</taxon>
        <taxon>Hexapoda</taxon>
        <taxon>Insecta</taxon>
        <taxon>Pterygota</taxon>
        <taxon>Neoptera</taxon>
        <taxon>Endopterygota</taxon>
        <taxon>Lepidoptera</taxon>
        <taxon>Glossata</taxon>
        <taxon>Ditrysia</taxon>
        <taxon>Noctuoidea</taxon>
        <taxon>Noctuidae</taxon>
        <taxon>Amphipyrinae</taxon>
        <taxon>Spodoptera</taxon>
    </lineage>
</organism>
<proteinExistence type="predicted"/>
<reference evidence="1" key="1">
    <citation type="submission" date="2016-07" db="EMBL/GenBank/DDBJ databases">
        <authorList>
            <person name="Bretaudeau A."/>
        </authorList>
    </citation>
    <scope>NUCLEOTIDE SEQUENCE</scope>
    <source>
        <strain evidence="1">Rice</strain>
        <tissue evidence="1">Whole body</tissue>
    </source>
</reference>
<name>A0A2H1V699_SPOFR</name>
<gene>
    <name evidence="1" type="ORF">SFRICE_015123</name>
</gene>